<evidence type="ECO:0000313" key="2">
    <source>
        <dbReference type="EMBL" id="KAA6340135.1"/>
    </source>
</evidence>
<dbReference type="Pfam" id="PF20338">
    <property type="entry name" value="DUF6633"/>
    <property type="match status" value="1"/>
</dbReference>
<organism evidence="1">
    <name type="scientific">termite gut metagenome</name>
    <dbReference type="NCBI Taxonomy" id="433724"/>
    <lineage>
        <taxon>unclassified sequences</taxon>
        <taxon>metagenomes</taxon>
        <taxon>organismal metagenomes</taxon>
    </lineage>
</organism>
<evidence type="ECO:0000313" key="1">
    <source>
        <dbReference type="EMBL" id="KAA6340119.1"/>
    </source>
</evidence>
<dbReference type="EMBL" id="SNRY01000482">
    <property type="protein sequence ID" value="KAA6340135.1"/>
    <property type="molecule type" value="Genomic_DNA"/>
</dbReference>
<name>A0A5J4S1Z7_9ZZZZ</name>
<dbReference type="EMBL" id="SNRY01000482">
    <property type="protein sequence ID" value="KAA6340119.1"/>
    <property type="molecule type" value="Genomic_DNA"/>
</dbReference>
<gene>
    <name evidence="1" type="ORF">EZS27_011981</name>
    <name evidence="2" type="ORF">EZS27_011997</name>
</gene>
<dbReference type="InterPro" id="IPR046573">
    <property type="entry name" value="DUF6633"/>
</dbReference>
<sequence>MDANQTADTAELIIDHYGYLKIDDFKLCFNKAKMGMYGTVYRMDGQVILSWLKQYINDRINAAEEISYNEHMTRKMDERRLPDYRELIKKRQ</sequence>
<proteinExistence type="predicted"/>
<accession>A0A5J4S1Z7</accession>
<dbReference type="AlphaFoldDB" id="A0A5J4S1Z7"/>
<reference evidence="1" key="1">
    <citation type="submission" date="2019-03" db="EMBL/GenBank/DDBJ databases">
        <title>Single cell metagenomics reveals metabolic interactions within the superorganism composed of flagellate Streblomastix strix and complex community of Bacteroidetes bacteria on its surface.</title>
        <authorList>
            <person name="Treitli S.C."/>
            <person name="Kolisko M."/>
            <person name="Husnik F."/>
            <person name="Keeling P."/>
            <person name="Hampl V."/>
        </authorList>
    </citation>
    <scope>NUCLEOTIDE SEQUENCE</scope>
    <source>
        <strain evidence="1">STM</strain>
    </source>
</reference>
<protein>
    <submittedName>
        <fullName evidence="1">Uncharacterized protein</fullName>
    </submittedName>
</protein>
<comment type="caution">
    <text evidence="1">The sequence shown here is derived from an EMBL/GenBank/DDBJ whole genome shotgun (WGS) entry which is preliminary data.</text>
</comment>